<keyword evidence="5" id="KW-0158">Chromosome</keyword>
<dbReference type="GO" id="GO:0051301">
    <property type="term" value="P:cell division"/>
    <property type="evidence" value="ECO:0007669"/>
    <property type="project" value="UniProtKB-KW"/>
</dbReference>
<feature type="non-terminal residue" evidence="18">
    <location>
        <position position="1"/>
    </location>
</feature>
<keyword evidence="13" id="KW-0539">Nucleus</keyword>
<evidence type="ECO:0000256" key="15">
    <source>
        <dbReference type="ARBA" id="ARBA00023328"/>
    </source>
</evidence>
<evidence type="ECO:0000256" key="7">
    <source>
        <dbReference type="ARBA" id="ARBA00022618"/>
    </source>
</evidence>
<evidence type="ECO:0000256" key="8">
    <source>
        <dbReference type="ARBA" id="ARBA00022701"/>
    </source>
</evidence>
<protein>
    <recommendedName>
        <fullName evidence="16">DASH complex subunit DAD3</fullName>
    </recommendedName>
    <alternativeName>
        <fullName evidence="17">Outer kinetochore protein DAD3</fullName>
    </alternativeName>
</protein>
<name>A0A9P5T814_9AGAM</name>
<reference evidence="18" key="1">
    <citation type="submission" date="2019-10" db="EMBL/GenBank/DDBJ databases">
        <authorList>
            <consortium name="DOE Joint Genome Institute"/>
            <person name="Kuo A."/>
            <person name="Miyauchi S."/>
            <person name="Kiss E."/>
            <person name="Drula E."/>
            <person name="Kohler A."/>
            <person name="Sanchez-Garcia M."/>
            <person name="Andreopoulos B."/>
            <person name="Barry K.W."/>
            <person name="Bonito G."/>
            <person name="Buee M."/>
            <person name="Carver A."/>
            <person name="Chen C."/>
            <person name="Cichocki N."/>
            <person name="Clum A."/>
            <person name="Culley D."/>
            <person name="Crous P.W."/>
            <person name="Fauchery L."/>
            <person name="Girlanda M."/>
            <person name="Hayes R."/>
            <person name="Keri Z."/>
            <person name="LaButti K."/>
            <person name="Lipzen A."/>
            <person name="Lombard V."/>
            <person name="Magnuson J."/>
            <person name="Maillard F."/>
            <person name="Morin E."/>
            <person name="Murat C."/>
            <person name="Nolan M."/>
            <person name="Ohm R."/>
            <person name="Pangilinan J."/>
            <person name="Pereira M."/>
            <person name="Perotto S."/>
            <person name="Peter M."/>
            <person name="Riley R."/>
            <person name="Sitrit Y."/>
            <person name="Stielow B."/>
            <person name="Szollosi G."/>
            <person name="Zifcakova L."/>
            <person name="Stursova M."/>
            <person name="Spatafora J.W."/>
            <person name="Tedersoo L."/>
            <person name="Vaario L.-M."/>
            <person name="Yamada A."/>
            <person name="Yan M."/>
            <person name="Wang P."/>
            <person name="Xu J."/>
            <person name="Bruns T."/>
            <person name="Baldrian P."/>
            <person name="Vilgalys R."/>
            <person name="Henrissat B."/>
            <person name="Grigoriev I.V."/>
            <person name="Hibbett D."/>
            <person name="Nagy L.G."/>
            <person name="Martin F.M."/>
        </authorList>
    </citation>
    <scope>NUCLEOTIDE SEQUENCE</scope>
    <source>
        <strain evidence="18">Prilba</strain>
    </source>
</reference>
<dbReference type="Proteomes" id="UP000759537">
    <property type="component" value="Unassembled WGS sequence"/>
</dbReference>
<dbReference type="GO" id="GO:0051010">
    <property type="term" value="F:microtubule plus-end binding"/>
    <property type="evidence" value="ECO:0007669"/>
    <property type="project" value="TreeGrafter"/>
</dbReference>
<dbReference type="Pfam" id="PF08656">
    <property type="entry name" value="DASH_Dad3"/>
    <property type="match status" value="1"/>
</dbReference>
<comment type="subcellular location">
    <subcellularLocation>
        <location evidence="3">Chromosome</location>
        <location evidence="3">Centromere</location>
        <location evidence="3">Kinetochore</location>
    </subcellularLocation>
    <subcellularLocation>
        <location evidence="2">Cytoplasm</location>
        <location evidence="2">Cytoskeleton</location>
        <location evidence="2">Spindle</location>
    </subcellularLocation>
    <subcellularLocation>
        <location evidence="1">Nucleus</location>
    </subcellularLocation>
</comment>
<keyword evidence="6" id="KW-0963">Cytoplasm</keyword>
<dbReference type="OrthoDB" id="2443965at2759"/>
<evidence type="ECO:0000256" key="4">
    <source>
        <dbReference type="ARBA" id="ARBA00006277"/>
    </source>
</evidence>
<keyword evidence="19" id="KW-1185">Reference proteome</keyword>
<keyword evidence="14" id="KW-0131">Cell cycle</keyword>
<evidence type="ECO:0000256" key="1">
    <source>
        <dbReference type="ARBA" id="ARBA00004123"/>
    </source>
</evidence>
<keyword evidence="9" id="KW-0498">Mitosis</keyword>
<keyword evidence="15" id="KW-0137">Centromere</keyword>
<evidence type="ECO:0000256" key="11">
    <source>
        <dbReference type="ARBA" id="ARBA00022838"/>
    </source>
</evidence>
<feature type="non-terminal residue" evidence="18">
    <location>
        <position position="71"/>
    </location>
</feature>
<evidence type="ECO:0000256" key="13">
    <source>
        <dbReference type="ARBA" id="ARBA00023242"/>
    </source>
</evidence>
<accession>A0A9P5T814</accession>
<evidence type="ECO:0000256" key="9">
    <source>
        <dbReference type="ARBA" id="ARBA00022776"/>
    </source>
</evidence>
<keyword evidence="7" id="KW-0132">Cell division</keyword>
<dbReference type="InterPro" id="IPR013965">
    <property type="entry name" value="DASH_Dad3"/>
</dbReference>
<organism evidence="18 19">
    <name type="scientific">Russula ochroleuca</name>
    <dbReference type="NCBI Taxonomy" id="152965"/>
    <lineage>
        <taxon>Eukaryota</taxon>
        <taxon>Fungi</taxon>
        <taxon>Dikarya</taxon>
        <taxon>Basidiomycota</taxon>
        <taxon>Agaricomycotina</taxon>
        <taxon>Agaricomycetes</taxon>
        <taxon>Russulales</taxon>
        <taxon>Russulaceae</taxon>
        <taxon>Russula</taxon>
    </lineage>
</organism>
<dbReference type="PANTHER" id="PTHR28017:SF1">
    <property type="entry name" value="DASH COMPLEX SUBUNIT DAD3"/>
    <property type="match status" value="1"/>
</dbReference>
<dbReference type="PANTHER" id="PTHR28017">
    <property type="entry name" value="DASH COMPLEX SUBUNIT DAD3"/>
    <property type="match status" value="1"/>
</dbReference>
<dbReference type="EMBL" id="WHVB01000011">
    <property type="protein sequence ID" value="KAF8478534.1"/>
    <property type="molecule type" value="Genomic_DNA"/>
</dbReference>
<proteinExistence type="inferred from homology"/>
<sequence>ISVNPYENHPSLTQIEADVLWEYAKMNQHIKDTCSLNETPDETMLKWIRILERKIGVVLTLASVWGVVNEQ</sequence>
<comment type="caution">
    <text evidence="18">The sequence shown here is derived from an EMBL/GenBank/DDBJ whole genome shotgun (WGS) entry which is preliminary data.</text>
</comment>
<dbReference type="AlphaFoldDB" id="A0A9P5T814"/>
<evidence type="ECO:0000313" key="19">
    <source>
        <dbReference type="Proteomes" id="UP000759537"/>
    </source>
</evidence>
<dbReference type="GO" id="GO:0042729">
    <property type="term" value="C:DASH complex"/>
    <property type="evidence" value="ECO:0007669"/>
    <property type="project" value="InterPro"/>
</dbReference>
<evidence type="ECO:0000256" key="5">
    <source>
        <dbReference type="ARBA" id="ARBA00022454"/>
    </source>
</evidence>
<evidence type="ECO:0000256" key="2">
    <source>
        <dbReference type="ARBA" id="ARBA00004186"/>
    </source>
</evidence>
<gene>
    <name evidence="18" type="ORF">DFH94DRAFT_607533</name>
</gene>
<evidence type="ECO:0000313" key="18">
    <source>
        <dbReference type="EMBL" id="KAF8478534.1"/>
    </source>
</evidence>
<dbReference type="GO" id="GO:0008608">
    <property type="term" value="P:attachment of spindle microtubules to kinetochore"/>
    <property type="evidence" value="ECO:0007669"/>
    <property type="project" value="InterPro"/>
</dbReference>
<keyword evidence="8" id="KW-0493">Microtubule</keyword>
<evidence type="ECO:0000256" key="17">
    <source>
        <dbReference type="ARBA" id="ARBA00044305"/>
    </source>
</evidence>
<evidence type="ECO:0000256" key="14">
    <source>
        <dbReference type="ARBA" id="ARBA00023306"/>
    </source>
</evidence>
<evidence type="ECO:0000256" key="3">
    <source>
        <dbReference type="ARBA" id="ARBA00004629"/>
    </source>
</evidence>
<reference evidence="18" key="2">
    <citation type="journal article" date="2020" name="Nat. Commun.">
        <title>Large-scale genome sequencing of mycorrhizal fungi provides insights into the early evolution of symbiotic traits.</title>
        <authorList>
            <person name="Miyauchi S."/>
            <person name="Kiss E."/>
            <person name="Kuo A."/>
            <person name="Drula E."/>
            <person name="Kohler A."/>
            <person name="Sanchez-Garcia M."/>
            <person name="Morin E."/>
            <person name="Andreopoulos B."/>
            <person name="Barry K.W."/>
            <person name="Bonito G."/>
            <person name="Buee M."/>
            <person name="Carver A."/>
            <person name="Chen C."/>
            <person name="Cichocki N."/>
            <person name="Clum A."/>
            <person name="Culley D."/>
            <person name="Crous P.W."/>
            <person name="Fauchery L."/>
            <person name="Girlanda M."/>
            <person name="Hayes R.D."/>
            <person name="Keri Z."/>
            <person name="LaButti K."/>
            <person name="Lipzen A."/>
            <person name="Lombard V."/>
            <person name="Magnuson J."/>
            <person name="Maillard F."/>
            <person name="Murat C."/>
            <person name="Nolan M."/>
            <person name="Ohm R.A."/>
            <person name="Pangilinan J."/>
            <person name="Pereira M.F."/>
            <person name="Perotto S."/>
            <person name="Peter M."/>
            <person name="Pfister S."/>
            <person name="Riley R."/>
            <person name="Sitrit Y."/>
            <person name="Stielow J.B."/>
            <person name="Szollosi G."/>
            <person name="Zifcakova L."/>
            <person name="Stursova M."/>
            <person name="Spatafora J.W."/>
            <person name="Tedersoo L."/>
            <person name="Vaario L.M."/>
            <person name="Yamada A."/>
            <person name="Yan M."/>
            <person name="Wang P."/>
            <person name="Xu J."/>
            <person name="Bruns T."/>
            <person name="Baldrian P."/>
            <person name="Vilgalys R."/>
            <person name="Dunand C."/>
            <person name="Henrissat B."/>
            <person name="Grigoriev I.V."/>
            <person name="Hibbett D."/>
            <person name="Nagy L.G."/>
            <person name="Martin F.M."/>
        </authorList>
    </citation>
    <scope>NUCLEOTIDE SEQUENCE</scope>
    <source>
        <strain evidence="18">Prilba</strain>
    </source>
</reference>
<evidence type="ECO:0000256" key="12">
    <source>
        <dbReference type="ARBA" id="ARBA00023212"/>
    </source>
</evidence>
<comment type="similarity">
    <text evidence="4">Belongs to the DASH complex DAD3 family.</text>
</comment>
<evidence type="ECO:0000256" key="16">
    <source>
        <dbReference type="ARBA" id="ARBA00044179"/>
    </source>
</evidence>
<keyword evidence="10" id="KW-0159">Chromosome partition</keyword>
<dbReference type="GO" id="GO:0005874">
    <property type="term" value="C:microtubule"/>
    <property type="evidence" value="ECO:0007669"/>
    <property type="project" value="UniProtKB-KW"/>
</dbReference>
<keyword evidence="12" id="KW-0206">Cytoskeleton</keyword>
<evidence type="ECO:0000256" key="6">
    <source>
        <dbReference type="ARBA" id="ARBA00022490"/>
    </source>
</evidence>
<keyword evidence="11" id="KW-0995">Kinetochore</keyword>
<dbReference type="GO" id="GO:0072686">
    <property type="term" value="C:mitotic spindle"/>
    <property type="evidence" value="ECO:0007669"/>
    <property type="project" value="InterPro"/>
</dbReference>
<evidence type="ECO:0000256" key="10">
    <source>
        <dbReference type="ARBA" id="ARBA00022829"/>
    </source>
</evidence>